<dbReference type="Proteomes" id="UP000095743">
    <property type="component" value="Chromosome"/>
</dbReference>
<dbReference type="KEGG" id="gfe:Gferi_00805"/>
<sequence>MLDKKNLRILLLGVGIGLILSSSLNLFFQSSNQKKITPEYIRAEARRLGMIEPKEYFDKSVTDQNQTADNQQLEIEEEAVVVIVIRKGNTSEDVAKLLKENNLVESENMFLNRIYARKAASKLQTGSYAFNKNMTVDEMIDAMLIGNKPSGN</sequence>
<dbReference type="OrthoDB" id="1955047at2"/>
<proteinExistence type="predicted"/>
<reference evidence="2 3" key="1">
    <citation type="submission" date="2016-09" db="EMBL/GenBank/DDBJ databases">
        <title>Genomic analysis reveals versatility of anaerobic energy metabolism of Geosporobacter ferrireducens IRF9 of phylum Firmicutes.</title>
        <authorList>
            <person name="Kim S.-J."/>
        </authorList>
    </citation>
    <scope>NUCLEOTIDE SEQUENCE [LARGE SCALE GENOMIC DNA]</scope>
    <source>
        <strain evidence="2 3">IRF9</strain>
    </source>
</reference>
<gene>
    <name evidence="2" type="ORF">Gferi_00805</name>
</gene>
<dbReference type="RefSeq" id="WP_069973804.1">
    <property type="nucleotide sequence ID" value="NZ_CP017269.1"/>
</dbReference>
<keyword evidence="1" id="KW-1133">Transmembrane helix</keyword>
<name>A0A1D8GBH3_9FIRM</name>
<organism evidence="2 3">
    <name type="scientific">Geosporobacter ferrireducens</name>
    <dbReference type="NCBI Taxonomy" id="1424294"/>
    <lineage>
        <taxon>Bacteria</taxon>
        <taxon>Bacillati</taxon>
        <taxon>Bacillota</taxon>
        <taxon>Clostridia</taxon>
        <taxon>Peptostreptococcales</taxon>
        <taxon>Thermotaleaceae</taxon>
        <taxon>Geosporobacter</taxon>
    </lineage>
</organism>
<keyword evidence="1" id="KW-0812">Transmembrane</keyword>
<dbReference type="Gene3D" id="3.30.1490.480">
    <property type="entry name" value="Endolytic murein transglycosylase"/>
    <property type="match status" value="1"/>
</dbReference>
<protein>
    <recommendedName>
        <fullName evidence="4">Aminodeoxychorismate lyase</fullName>
    </recommendedName>
</protein>
<evidence type="ECO:0000313" key="2">
    <source>
        <dbReference type="EMBL" id="AOT68251.1"/>
    </source>
</evidence>
<feature type="transmembrane region" description="Helical" evidence="1">
    <location>
        <begin position="7"/>
        <end position="28"/>
    </location>
</feature>
<keyword evidence="3" id="KW-1185">Reference proteome</keyword>
<dbReference type="STRING" id="1424294.Gferi_00805"/>
<dbReference type="Pfam" id="PF02618">
    <property type="entry name" value="YceG"/>
    <property type="match status" value="1"/>
</dbReference>
<evidence type="ECO:0000313" key="3">
    <source>
        <dbReference type="Proteomes" id="UP000095743"/>
    </source>
</evidence>
<evidence type="ECO:0008006" key="4">
    <source>
        <dbReference type="Google" id="ProtNLM"/>
    </source>
</evidence>
<accession>A0A1D8GBH3</accession>
<evidence type="ECO:0000256" key="1">
    <source>
        <dbReference type="SAM" id="Phobius"/>
    </source>
</evidence>
<dbReference type="InterPro" id="IPR003770">
    <property type="entry name" value="MLTG-like"/>
</dbReference>
<dbReference type="AlphaFoldDB" id="A0A1D8GBH3"/>
<keyword evidence="1" id="KW-0472">Membrane</keyword>
<dbReference type="EMBL" id="CP017269">
    <property type="protein sequence ID" value="AOT68251.1"/>
    <property type="molecule type" value="Genomic_DNA"/>
</dbReference>